<proteinExistence type="predicted"/>
<comment type="caution">
    <text evidence="1">The sequence shown here is derived from an EMBL/GenBank/DDBJ whole genome shotgun (WGS) entry which is preliminary data.</text>
</comment>
<gene>
    <name evidence="1" type="ORF">VU01_11932</name>
</gene>
<sequence>MNARNIPGHGIGELAQLTRDVPIYALTYSSFTGLRALLADCLPDFFRDTFSTAETEIETR</sequence>
<organism evidence="1 2">
    <name type="scientific">Candidatus Electrothrix marina</name>
    <dbReference type="NCBI Taxonomy" id="1859130"/>
    <lineage>
        <taxon>Bacteria</taxon>
        <taxon>Pseudomonadati</taxon>
        <taxon>Thermodesulfobacteriota</taxon>
        <taxon>Desulfobulbia</taxon>
        <taxon>Desulfobulbales</taxon>
        <taxon>Desulfobulbaceae</taxon>
        <taxon>Candidatus Electrothrix</taxon>
    </lineage>
</organism>
<dbReference type="AlphaFoldDB" id="A0A444JDK3"/>
<dbReference type="EMBL" id="MTKS01000193">
    <property type="protein sequence ID" value="RWX51175.1"/>
    <property type="molecule type" value="Genomic_DNA"/>
</dbReference>
<keyword evidence="2" id="KW-1185">Reference proteome</keyword>
<dbReference type="Proteomes" id="UP000288892">
    <property type="component" value="Unassembled WGS sequence"/>
</dbReference>
<reference evidence="1 2" key="1">
    <citation type="submission" date="2017-01" db="EMBL/GenBank/DDBJ databases">
        <title>The cable genome- insights into the physiology and evolution of filamentous bacteria capable of sulfide oxidation via long distance electron transfer.</title>
        <authorList>
            <person name="Schreiber L."/>
            <person name="Bjerg J.T."/>
            <person name="Boggild A."/>
            <person name="Van De Vossenberg J."/>
            <person name="Meysman F."/>
            <person name="Nielsen L.P."/>
            <person name="Schramm A."/>
            <person name="Kjeldsen K.U."/>
        </authorList>
    </citation>
    <scope>NUCLEOTIDE SEQUENCE [LARGE SCALE GENOMIC DNA]</scope>
    <source>
        <strain evidence="1">A5</strain>
    </source>
</reference>
<protein>
    <submittedName>
        <fullName evidence="1">Uncharacterized protein</fullName>
    </submittedName>
</protein>
<evidence type="ECO:0000313" key="1">
    <source>
        <dbReference type="EMBL" id="RWX51175.1"/>
    </source>
</evidence>
<accession>A0A444JDK3</accession>
<evidence type="ECO:0000313" key="2">
    <source>
        <dbReference type="Proteomes" id="UP000288892"/>
    </source>
</evidence>
<name>A0A444JDK3_9BACT</name>